<dbReference type="RefSeq" id="XP_012204513.1">
    <property type="nucleotide sequence ID" value="XM_012349123.1"/>
</dbReference>
<dbReference type="GO" id="GO:0003682">
    <property type="term" value="F:chromatin binding"/>
    <property type="evidence" value="ECO:0007669"/>
    <property type="project" value="TreeGrafter"/>
</dbReference>
<organism evidence="7 8">
    <name type="scientific">Saprolegnia parasitica (strain CBS 223.65)</name>
    <dbReference type="NCBI Taxonomy" id="695850"/>
    <lineage>
        <taxon>Eukaryota</taxon>
        <taxon>Sar</taxon>
        <taxon>Stramenopiles</taxon>
        <taxon>Oomycota</taxon>
        <taxon>Saprolegniomycetes</taxon>
        <taxon>Saprolegniales</taxon>
        <taxon>Saprolegniaceae</taxon>
        <taxon>Saprolegnia</taxon>
    </lineage>
</organism>
<dbReference type="PANTHER" id="PTHR10507">
    <property type="entry name" value="CDC45-RELATED PROTEIN"/>
    <property type="match status" value="1"/>
</dbReference>
<evidence type="ECO:0000256" key="1">
    <source>
        <dbReference type="ARBA" id="ARBA00004123"/>
    </source>
</evidence>
<evidence type="ECO:0000256" key="3">
    <source>
        <dbReference type="ARBA" id="ARBA00022705"/>
    </source>
</evidence>
<dbReference type="GO" id="GO:0000727">
    <property type="term" value="P:double-strand break repair via break-induced replication"/>
    <property type="evidence" value="ECO:0007669"/>
    <property type="project" value="TreeGrafter"/>
</dbReference>
<dbReference type="GO" id="GO:0003697">
    <property type="term" value="F:single-stranded DNA binding"/>
    <property type="evidence" value="ECO:0007669"/>
    <property type="project" value="TreeGrafter"/>
</dbReference>
<protein>
    <recommendedName>
        <fullName evidence="9">CDC45-like protein</fullName>
    </recommendedName>
</protein>
<keyword evidence="5" id="KW-0131">Cell cycle</keyword>
<dbReference type="KEGG" id="spar:SPRG_20809"/>
<feature type="compositionally biased region" description="Low complexity" evidence="6">
    <location>
        <begin position="209"/>
        <end position="222"/>
    </location>
</feature>
<dbReference type="GO" id="GO:1902977">
    <property type="term" value="P:mitotic DNA replication preinitiation complex assembly"/>
    <property type="evidence" value="ECO:0007669"/>
    <property type="project" value="TreeGrafter"/>
</dbReference>
<dbReference type="Pfam" id="PF02724">
    <property type="entry name" value="CDC45"/>
    <property type="match status" value="1"/>
</dbReference>
<dbReference type="STRING" id="695850.A0A067C2P5"/>
<evidence type="ECO:0000256" key="6">
    <source>
        <dbReference type="SAM" id="MobiDB-lite"/>
    </source>
</evidence>
<dbReference type="GO" id="GO:0006270">
    <property type="term" value="P:DNA replication initiation"/>
    <property type="evidence" value="ECO:0007669"/>
    <property type="project" value="InterPro"/>
</dbReference>
<evidence type="ECO:0000256" key="5">
    <source>
        <dbReference type="ARBA" id="ARBA00023306"/>
    </source>
</evidence>
<name>A0A067C2P5_SAPPC</name>
<comment type="similarity">
    <text evidence="2">Belongs to the CDC45 family.</text>
</comment>
<evidence type="ECO:0000313" key="8">
    <source>
        <dbReference type="Proteomes" id="UP000030745"/>
    </source>
</evidence>
<dbReference type="InterPro" id="IPR003874">
    <property type="entry name" value="CDC45"/>
</dbReference>
<evidence type="ECO:0000313" key="7">
    <source>
        <dbReference type="EMBL" id="KDO24773.1"/>
    </source>
</evidence>
<dbReference type="GO" id="GO:0031261">
    <property type="term" value="C:DNA replication preinitiation complex"/>
    <property type="evidence" value="ECO:0007669"/>
    <property type="project" value="TreeGrafter"/>
</dbReference>
<dbReference type="Proteomes" id="UP000030745">
    <property type="component" value="Unassembled WGS sequence"/>
</dbReference>
<dbReference type="EMBL" id="KK583238">
    <property type="protein sequence ID" value="KDO24773.1"/>
    <property type="molecule type" value="Genomic_DNA"/>
</dbReference>
<comment type="subcellular location">
    <subcellularLocation>
        <location evidence="1">Nucleus</location>
    </subcellularLocation>
</comment>
<dbReference type="VEuPathDB" id="FungiDB:SPRG_20809"/>
<reference evidence="7 8" key="1">
    <citation type="journal article" date="2013" name="PLoS Genet.">
        <title>Distinctive expansion of potential virulence genes in the genome of the oomycete fish pathogen Saprolegnia parasitica.</title>
        <authorList>
            <person name="Jiang R.H."/>
            <person name="de Bruijn I."/>
            <person name="Haas B.J."/>
            <person name="Belmonte R."/>
            <person name="Lobach L."/>
            <person name="Christie J."/>
            <person name="van den Ackerveken G."/>
            <person name="Bottin A."/>
            <person name="Bulone V."/>
            <person name="Diaz-Moreno S.M."/>
            <person name="Dumas B."/>
            <person name="Fan L."/>
            <person name="Gaulin E."/>
            <person name="Govers F."/>
            <person name="Grenville-Briggs L.J."/>
            <person name="Horner N.R."/>
            <person name="Levin J.Z."/>
            <person name="Mammella M."/>
            <person name="Meijer H.J."/>
            <person name="Morris P."/>
            <person name="Nusbaum C."/>
            <person name="Oome S."/>
            <person name="Phillips A.J."/>
            <person name="van Rooyen D."/>
            <person name="Rzeszutek E."/>
            <person name="Saraiva M."/>
            <person name="Secombes C.J."/>
            <person name="Seidl M.F."/>
            <person name="Snel B."/>
            <person name="Stassen J.H."/>
            <person name="Sykes S."/>
            <person name="Tripathy S."/>
            <person name="van den Berg H."/>
            <person name="Vega-Arreguin J.C."/>
            <person name="Wawra S."/>
            <person name="Young S.K."/>
            <person name="Zeng Q."/>
            <person name="Dieguez-Uribeondo J."/>
            <person name="Russ C."/>
            <person name="Tyler B.M."/>
            <person name="van West P."/>
        </authorList>
    </citation>
    <scope>NUCLEOTIDE SEQUENCE [LARGE SCALE GENOMIC DNA]</scope>
    <source>
        <strain evidence="7 8">CBS 223.65</strain>
    </source>
</reference>
<feature type="region of interest" description="Disordered" evidence="6">
    <location>
        <begin position="133"/>
        <end position="275"/>
    </location>
</feature>
<feature type="compositionally biased region" description="Acidic residues" evidence="6">
    <location>
        <begin position="227"/>
        <end position="258"/>
    </location>
</feature>
<sequence>MLWPREQFRVAYKQVVSDALDSNAASVLLLVALDADSIAASAILTSVLQADMIAYSLVPVAGNAQLAAMAFAADIRSVFLINCGAMIDVYSTMQLGGRNIKVYVIDSHRPLHLANVYDRHGTVFLFDDEAQAEDDFPEDGPDIEAIELDDDDDEEEDEAASDSDSDGEAEVADGLVQDATKKRKRSGSDGDDDSLDGEAEVLVIPVGEPSASAPDAISSSEPMTAKDDDDDGSLGDGAEKDDMDDIASGLETEEDEPDVEKVPAPRPGRGASKQYRPSCLQSLDLIVLCSQRRIEILQYYRGSYYGAPASTLLYELASQVNQSTPDKVWFAIVGLTKQFVAQQIDAHNYNMLVQKFQDEVLSLNQAVDDVTDVDGTALPTVHGGTIAFEEEYRFLLYRHWSLYKSMFYSNYVAAKLKTWQPSGKDELEVFLARMGLSLKECQQSYTFMSMELKQKLREKLQEIAPEFELDEILYGSFRRQFEFKYQWCAADIVHGLSALLEAPPYLIQKTVEHKVPDVLAMDESVPFWQHSFHIASQALPCKSKRSCTLLEQGIKLAMTMQKAIVSMGISILDRKLIVRIKHFRYVCLRLSEDDEAMFSHPSTLSKLALFLVDVHREQGKWTGKQASPFVLLCHLKARNVYLIVGVTCPERAGEIHRNKLGTAFKMAAAETGAKYTHDGFDTTVMEIQLDDIQGFIEQLHNVLDA</sequence>
<proteinExistence type="inferred from homology"/>
<keyword evidence="8" id="KW-1185">Reference proteome</keyword>
<dbReference type="OMA" id="YTHTREF"/>
<evidence type="ECO:0000256" key="2">
    <source>
        <dbReference type="ARBA" id="ARBA00010727"/>
    </source>
</evidence>
<feature type="compositionally biased region" description="Acidic residues" evidence="6">
    <location>
        <begin position="189"/>
        <end position="199"/>
    </location>
</feature>
<keyword evidence="4" id="KW-0539">Nucleus</keyword>
<dbReference type="OrthoDB" id="10258882at2759"/>
<dbReference type="PANTHER" id="PTHR10507:SF0">
    <property type="entry name" value="CELL DIVISION CONTROL PROTEIN 45 HOMOLOG"/>
    <property type="match status" value="1"/>
</dbReference>
<dbReference type="GO" id="GO:0003688">
    <property type="term" value="F:DNA replication origin binding"/>
    <property type="evidence" value="ECO:0007669"/>
    <property type="project" value="TreeGrafter"/>
</dbReference>
<accession>A0A067C2P5</accession>
<feature type="compositionally biased region" description="Acidic residues" evidence="6">
    <location>
        <begin position="133"/>
        <end position="171"/>
    </location>
</feature>
<keyword evidence="3" id="KW-0235">DNA replication</keyword>
<evidence type="ECO:0008006" key="9">
    <source>
        <dbReference type="Google" id="ProtNLM"/>
    </source>
</evidence>
<dbReference type="AlphaFoldDB" id="A0A067C2P5"/>
<gene>
    <name evidence="7" type="ORF">SPRG_20809</name>
</gene>
<dbReference type="GeneID" id="24141829"/>
<evidence type="ECO:0000256" key="4">
    <source>
        <dbReference type="ARBA" id="ARBA00023242"/>
    </source>
</evidence>